<comment type="caution">
    <text evidence="10">The sequence shown here is derived from an EMBL/GenBank/DDBJ whole genome shotgun (WGS) entry which is preliminary data.</text>
</comment>
<dbReference type="InterPro" id="IPR011650">
    <property type="entry name" value="Peptidase_M20_dimer"/>
</dbReference>
<dbReference type="OrthoDB" id="9808195at2"/>
<evidence type="ECO:0000256" key="3">
    <source>
        <dbReference type="ARBA" id="ARBA00011738"/>
    </source>
</evidence>
<dbReference type="Gene3D" id="3.40.630.10">
    <property type="entry name" value="Zn peptidases"/>
    <property type="match status" value="1"/>
</dbReference>
<dbReference type="InterPro" id="IPR010158">
    <property type="entry name" value="Amidase_Cbmase"/>
</dbReference>
<dbReference type="NCBIfam" id="NF006775">
    <property type="entry name" value="PRK09290.2-5"/>
    <property type="match status" value="1"/>
</dbReference>
<evidence type="ECO:0000256" key="2">
    <source>
        <dbReference type="ARBA" id="ARBA00006153"/>
    </source>
</evidence>
<evidence type="ECO:0000313" key="11">
    <source>
        <dbReference type="Proteomes" id="UP000248806"/>
    </source>
</evidence>
<feature type="binding site" evidence="7">
    <location>
        <position position="88"/>
    </location>
    <ligand>
        <name>Zn(2+)</name>
        <dbReference type="ChEBI" id="CHEBI:29105"/>
        <label>1</label>
    </ligand>
</feature>
<protein>
    <submittedName>
        <fullName evidence="10">Allantoate deiminase</fullName>
    </submittedName>
</protein>
<dbReference type="Proteomes" id="UP000248806">
    <property type="component" value="Unassembled WGS sequence"/>
</dbReference>
<dbReference type="AlphaFoldDB" id="A0A326UJX0"/>
<dbReference type="Gene3D" id="3.30.70.360">
    <property type="match status" value="1"/>
</dbReference>
<keyword evidence="11" id="KW-1185">Reference proteome</keyword>
<comment type="similarity">
    <text evidence="2">Belongs to the peptidase M20 family.</text>
</comment>
<organism evidence="10 11">
    <name type="scientific">Thermosporothrix hazakensis</name>
    <dbReference type="NCBI Taxonomy" id="644383"/>
    <lineage>
        <taxon>Bacteria</taxon>
        <taxon>Bacillati</taxon>
        <taxon>Chloroflexota</taxon>
        <taxon>Ktedonobacteria</taxon>
        <taxon>Ktedonobacterales</taxon>
        <taxon>Thermosporotrichaceae</taxon>
        <taxon>Thermosporothrix</taxon>
    </lineage>
</organism>
<dbReference type="PANTHER" id="PTHR32494">
    <property type="entry name" value="ALLANTOATE DEIMINASE-RELATED"/>
    <property type="match status" value="1"/>
</dbReference>
<dbReference type="SUPFAM" id="SSF53187">
    <property type="entry name" value="Zn-dependent exopeptidases"/>
    <property type="match status" value="1"/>
</dbReference>
<feature type="binding site" evidence="8">
    <location>
        <position position="284"/>
    </location>
    <ligand>
        <name>allantoate</name>
        <dbReference type="ChEBI" id="CHEBI:17536"/>
    </ligand>
</feature>
<feature type="binding site" evidence="8">
    <location>
        <position position="212"/>
    </location>
    <ligand>
        <name>allantoate</name>
        <dbReference type="ChEBI" id="CHEBI:17536"/>
    </ligand>
</feature>
<dbReference type="EMBL" id="QKUF01000009">
    <property type="protein sequence ID" value="PZW29327.1"/>
    <property type="molecule type" value="Genomic_DNA"/>
</dbReference>
<evidence type="ECO:0000313" key="10">
    <source>
        <dbReference type="EMBL" id="PZW29327.1"/>
    </source>
</evidence>
<dbReference type="PIRSF" id="PIRSF001235">
    <property type="entry name" value="Amidase_carbamoylase"/>
    <property type="match status" value="1"/>
</dbReference>
<evidence type="ECO:0000256" key="8">
    <source>
        <dbReference type="PIRSR" id="PIRSR001235-2"/>
    </source>
</evidence>
<feature type="binding site" evidence="7">
    <location>
        <position position="77"/>
    </location>
    <ligand>
        <name>Zn(2+)</name>
        <dbReference type="ChEBI" id="CHEBI:29105"/>
        <label>1</label>
    </ligand>
</feature>
<feature type="binding site" evidence="7">
    <location>
        <position position="378"/>
    </location>
    <ligand>
        <name>Zn(2+)</name>
        <dbReference type="ChEBI" id="CHEBI:29105"/>
        <label>2</label>
    </ligand>
</feature>
<feature type="binding site" evidence="7">
    <location>
        <position position="88"/>
    </location>
    <ligand>
        <name>Zn(2+)</name>
        <dbReference type="ChEBI" id="CHEBI:29105"/>
        <label>2</label>
    </ligand>
</feature>
<evidence type="ECO:0000256" key="7">
    <source>
        <dbReference type="PIRSR" id="PIRSR001235-1"/>
    </source>
</evidence>
<feature type="binding site" evidence="8">
    <location>
        <position position="271"/>
    </location>
    <ligand>
        <name>allantoate</name>
        <dbReference type="ChEBI" id="CHEBI:17536"/>
    </ligand>
</feature>
<feature type="binding site" evidence="7">
    <location>
        <position position="187"/>
    </location>
    <ligand>
        <name>Zn(2+)</name>
        <dbReference type="ChEBI" id="CHEBI:29105"/>
        <label>1</label>
    </ligand>
</feature>
<keyword evidence="4 7" id="KW-0479">Metal-binding</keyword>
<evidence type="ECO:0000256" key="4">
    <source>
        <dbReference type="ARBA" id="ARBA00022723"/>
    </source>
</evidence>
<proteinExistence type="inferred from homology"/>
<dbReference type="CDD" id="cd03884">
    <property type="entry name" value="M20_bAS"/>
    <property type="match status" value="1"/>
</dbReference>
<evidence type="ECO:0000256" key="5">
    <source>
        <dbReference type="ARBA" id="ARBA00022801"/>
    </source>
</evidence>
<dbReference type="NCBIfam" id="TIGR01879">
    <property type="entry name" value="hydantase"/>
    <property type="match status" value="1"/>
</dbReference>
<sequence length="409" mass="44212">MSATTVMERCDILGRLSEEPGMLTRPSLSPSMQQVNSLVAGWMREAGMSVQQDAIGNIFGRYEGQQAGMQTLVLGSHLDSVRNAGRYDGPLGVLVALSCVERLYRRGERLPFALEVVGFTDEEGLRFQHAYLGSKSATGMLAPDALLLTDATGTTLAEAIRGYGGIPEALKQPRWRREDLLGYCEVHIEQGPVLEAQQVPIGVVTAIAGQSRLNVRCIGLAGHAGTVPMSLRRDALCAAAECLLLIEKEACEYPGLVATVGQASVLPGASNVIPGEVRFSIDIRHQDDTTRARALSRVLEQIRASCQRRGITVQWEVLQESKAVHCQPRLRRLLERAVEASGYPLMTLPSGAGHDAVVMAELTDIAMLFVRCRGGISHHPDEAVAVEDVAIALDTLERFVLLLAQEAAV</sequence>
<comment type="cofactor">
    <cofactor evidence="1">
        <name>Mn(2+)</name>
        <dbReference type="ChEBI" id="CHEBI:29035"/>
    </cofactor>
</comment>
<evidence type="ECO:0000256" key="1">
    <source>
        <dbReference type="ARBA" id="ARBA00001936"/>
    </source>
</evidence>
<reference evidence="10 11" key="1">
    <citation type="submission" date="2018-06" db="EMBL/GenBank/DDBJ databases">
        <title>Genomic Encyclopedia of Archaeal and Bacterial Type Strains, Phase II (KMG-II): from individual species to whole genera.</title>
        <authorList>
            <person name="Goeker M."/>
        </authorList>
    </citation>
    <scope>NUCLEOTIDE SEQUENCE [LARGE SCALE GENOMIC DNA]</scope>
    <source>
        <strain evidence="10 11">ATCC BAA-1881</strain>
    </source>
</reference>
<keyword evidence="7" id="KW-0862">Zinc</keyword>
<accession>A0A326UJX0</accession>
<dbReference type="GO" id="GO:0046872">
    <property type="term" value="F:metal ion binding"/>
    <property type="evidence" value="ECO:0007669"/>
    <property type="project" value="UniProtKB-KW"/>
</dbReference>
<dbReference type="InterPro" id="IPR002933">
    <property type="entry name" value="Peptidase_M20"/>
</dbReference>
<dbReference type="Pfam" id="PF07687">
    <property type="entry name" value="M20_dimer"/>
    <property type="match status" value="1"/>
</dbReference>
<dbReference type="PANTHER" id="PTHR32494:SF19">
    <property type="entry name" value="ALLANTOATE DEIMINASE-RELATED"/>
    <property type="match status" value="1"/>
</dbReference>
<dbReference type="RefSeq" id="WP_111323406.1">
    <property type="nucleotide sequence ID" value="NZ_BIFX01000001.1"/>
</dbReference>
<comment type="subunit">
    <text evidence="3">Homodimer.</text>
</comment>
<keyword evidence="6" id="KW-0464">Manganese</keyword>
<name>A0A326UJX0_THEHA</name>
<dbReference type="GO" id="GO:0016813">
    <property type="term" value="F:hydrolase activity, acting on carbon-nitrogen (but not peptide) bonds, in linear amidines"/>
    <property type="evidence" value="ECO:0007669"/>
    <property type="project" value="InterPro"/>
</dbReference>
<evidence type="ECO:0000256" key="6">
    <source>
        <dbReference type="ARBA" id="ARBA00023211"/>
    </source>
</evidence>
<evidence type="ECO:0000259" key="9">
    <source>
        <dbReference type="Pfam" id="PF07687"/>
    </source>
</evidence>
<feature type="domain" description="Peptidase M20 dimerisation" evidence="9">
    <location>
        <begin position="209"/>
        <end position="304"/>
    </location>
</feature>
<dbReference type="InterPro" id="IPR036264">
    <property type="entry name" value="Bact_exopeptidase_dim_dom"/>
</dbReference>
<keyword evidence="5" id="KW-0378">Hydrolase</keyword>
<dbReference type="SUPFAM" id="SSF55031">
    <property type="entry name" value="Bacterial exopeptidase dimerisation domain"/>
    <property type="match status" value="1"/>
</dbReference>
<dbReference type="Pfam" id="PF01546">
    <property type="entry name" value="Peptidase_M20"/>
    <property type="match status" value="1"/>
</dbReference>
<feature type="binding site" evidence="7">
    <location>
        <position position="123"/>
    </location>
    <ligand>
        <name>Zn(2+)</name>
        <dbReference type="ChEBI" id="CHEBI:29105"/>
        <label>2</label>
    </ligand>
</feature>
<gene>
    <name evidence="10" type="ORF">EI42_03049</name>
</gene>
<comment type="cofactor">
    <cofactor evidence="7">
        <name>Zn(2+)</name>
        <dbReference type="ChEBI" id="CHEBI:29105"/>
    </cofactor>
    <text evidence="7">Binds 2 Zn(2+) ions per subunit.</text>
</comment>